<evidence type="ECO:0000313" key="7">
    <source>
        <dbReference type="EMBL" id="GKT25672.1"/>
    </source>
</evidence>
<dbReference type="PANTHER" id="PTHR18934">
    <property type="entry name" value="ATP-DEPENDENT RNA HELICASE"/>
    <property type="match status" value="1"/>
</dbReference>
<feature type="compositionally biased region" description="Basic and acidic residues" evidence="5">
    <location>
        <begin position="163"/>
        <end position="180"/>
    </location>
</feature>
<dbReference type="Proteomes" id="UP001057375">
    <property type="component" value="Unassembled WGS sequence"/>
</dbReference>
<dbReference type="SMART" id="SM00847">
    <property type="entry name" value="HA2"/>
    <property type="match status" value="1"/>
</dbReference>
<dbReference type="Pfam" id="PF21010">
    <property type="entry name" value="HA2_C"/>
    <property type="match status" value="1"/>
</dbReference>
<protein>
    <recommendedName>
        <fullName evidence="1">RNA helicase</fullName>
        <ecNumber evidence="1">3.6.4.13</ecNumber>
    </recommendedName>
</protein>
<accession>A0ABQ5K1S8</accession>
<dbReference type="CDD" id="cd18791">
    <property type="entry name" value="SF2_C_RHA"/>
    <property type="match status" value="1"/>
</dbReference>
<dbReference type="SUPFAM" id="SSF52540">
    <property type="entry name" value="P-loop containing nucleoside triphosphate hydrolases"/>
    <property type="match status" value="1"/>
</dbReference>
<feature type="domain" description="Helicase C-terminal" evidence="6">
    <location>
        <begin position="235"/>
        <end position="453"/>
    </location>
</feature>
<evidence type="ECO:0000256" key="2">
    <source>
        <dbReference type="ARBA" id="ARBA00022801"/>
    </source>
</evidence>
<evidence type="ECO:0000259" key="6">
    <source>
        <dbReference type="PROSITE" id="PS51194"/>
    </source>
</evidence>
<dbReference type="InterPro" id="IPR011709">
    <property type="entry name" value="DEAD-box_helicase_OB_fold"/>
</dbReference>
<feature type="compositionally biased region" description="Low complexity" evidence="5">
    <location>
        <begin position="188"/>
        <end position="198"/>
    </location>
</feature>
<gene>
    <name evidence="7" type="ORF">ADUPG1_013111</name>
</gene>
<evidence type="ECO:0000256" key="4">
    <source>
        <dbReference type="ARBA" id="ARBA00047984"/>
    </source>
</evidence>
<dbReference type="InterPro" id="IPR001650">
    <property type="entry name" value="Helicase_C-like"/>
</dbReference>
<dbReference type="PROSITE" id="PS51194">
    <property type="entry name" value="HELICASE_CTER"/>
    <property type="match status" value="1"/>
</dbReference>
<organism evidence="7 8">
    <name type="scientific">Aduncisulcus paluster</name>
    <dbReference type="NCBI Taxonomy" id="2918883"/>
    <lineage>
        <taxon>Eukaryota</taxon>
        <taxon>Metamonada</taxon>
        <taxon>Carpediemonas-like organisms</taxon>
        <taxon>Aduncisulcus</taxon>
    </lineage>
</organism>
<name>A0ABQ5K1S8_9EUKA</name>
<evidence type="ECO:0000256" key="1">
    <source>
        <dbReference type="ARBA" id="ARBA00012552"/>
    </source>
</evidence>
<keyword evidence="3" id="KW-0347">Helicase</keyword>
<evidence type="ECO:0000313" key="8">
    <source>
        <dbReference type="Proteomes" id="UP001057375"/>
    </source>
</evidence>
<dbReference type="Pfam" id="PF07717">
    <property type="entry name" value="OB_NTP_bind"/>
    <property type="match status" value="1"/>
</dbReference>
<feature type="region of interest" description="Disordered" evidence="5">
    <location>
        <begin position="163"/>
        <end position="198"/>
    </location>
</feature>
<keyword evidence="2" id="KW-0378">Hydrolase</keyword>
<dbReference type="InterPro" id="IPR007502">
    <property type="entry name" value="Helicase-assoc_dom"/>
</dbReference>
<feature type="non-terminal residue" evidence="7">
    <location>
        <position position="1"/>
    </location>
</feature>
<dbReference type="EC" id="3.6.4.13" evidence="1"/>
<dbReference type="InterPro" id="IPR027417">
    <property type="entry name" value="P-loop_NTPase"/>
</dbReference>
<dbReference type="EMBL" id="BQXS01012604">
    <property type="protein sequence ID" value="GKT25672.1"/>
    <property type="molecule type" value="Genomic_DNA"/>
</dbReference>
<dbReference type="PANTHER" id="PTHR18934:SF118">
    <property type="entry name" value="ATP-DEPENDENT RNA HELICASE DHX33"/>
    <property type="match status" value="1"/>
</dbReference>
<comment type="caution">
    <text evidence="7">The sequence shown here is derived from an EMBL/GenBank/DDBJ whole genome shotgun (WGS) entry which is preliminary data.</text>
</comment>
<feature type="region of interest" description="Disordered" evidence="5">
    <location>
        <begin position="110"/>
        <end position="138"/>
    </location>
</feature>
<dbReference type="Gene3D" id="1.20.120.1080">
    <property type="match status" value="1"/>
</dbReference>
<evidence type="ECO:0000256" key="3">
    <source>
        <dbReference type="ARBA" id="ARBA00022806"/>
    </source>
</evidence>
<sequence>GVDDYLESAIQVVAELNEKEKCSNYSDLIQEQEWRQRKEKLIKYHKEKEEKREEEEEEIFYTTTTGDVLVFVTGQEEVESAVTALKEREEVWERKRERVFELLQIAKEKEKKEKEKEEEMSTKKETKKKGEEKKKKEREEEFSELEELDFKLLRPIRKSKQDQINDQYKKLSNSDKEFMRIGKKRSSSDSYSSSSSSSSLSSLLIMNDLSDEEKRKAKRLSHLISSEIDHEKVLKLEQSASRTSNSEEALLSGDSVLFSSDHQQTEWENNHPYLAANLISQTIPSHSMSILPLYAALPYDQQMRVFTKEKIQDWSSPGQDWSMISGKSQDKSYFYSQSDSKNRFPNTRVRRVIIATNIAETSLTISGIRYVVETGVAKIRNFSPKNGVETLSILPISRASVRQRSGRAGREAPGVCYHLYTRESYFNSLPPNAIPEIVRAPLTGVLLVLIGVGIHTPLLFPFLSSPSGAALSLALKELLYLKAIKIKPCQVEVRKGVVIRNSLSLHSQKSIYSSSSSASASSFEKTSDDSVISSTLFAFLTPLGKSMVQFPLSPSLSRTLIAGHELGCLGDVLSVISLLSVDHVWVNPTDEKKRKRAEGVKRVFFSPYGDHITLLNLWLGVRSMIKGQKKKKKKSRERKKRGRRRSAIWEYFKHKTQEMVEQLYGIAKRAGLDPNSSYFSENETLKEDSHENGYECVLKAFCAGSAGKLAILQDIHGDYKIINGITAKIHPSSCLRMVGTRAKVIMFHESVETSQLYLRTCSRVEEEWISGMTSVSRK</sequence>
<keyword evidence="8" id="KW-1185">Reference proteome</keyword>
<keyword evidence="3" id="KW-0067">ATP-binding</keyword>
<dbReference type="Pfam" id="PF00271">
    <property type="entry name" value="Helicase_C"/>
    <property type="match status" value="1"/>
</dbReference>
<comment type="catalytic activity">
    <reaction evidence="4">
        <text>ATP + H2O = ADP + phosphate + H(+)</text>
        <dbReference type="Rhea" id="RHEA:13065"/>
        <dbReference type="ChEBI" id="CHEBI:15377"/>
        <dbReference type="ChEBI" id="CHEBI:15378"/>
        <dbReference type="ChEBI" id="CHEBI:30616"/>
        <dbReference type="ChEBI" id="CHEBI:43474"/>
        <dbReference type="ChEBI" id="CHEBI:456216"/>
        <dbReference type="EC" id="3.6.4.13"/>
    </reaction>
</comment>
<keyword evidence="3" id="KW-0547">Nucleotide-binding</keyword>
<reference evidence="7" key="1">
    <citation type="submission" date="2022-03" db="EMBL/GenBank/DDBJ databases">
        <title>Draft genome sequence of Aduncisulcus paluster, a free-living microaerophilic Fornicata.</title>
        <authorList>
            <person name="Yuyama I."/>
            <person name="Kume K."/>
            <person name="Tamura T."/>
            <person name="Inagaki Y."/>
            <person name="Hashimoto T."/>
        </authorList>
    </citation>
    <scope>NUCLEOTIDE SEQUENCE</scope>
    <source>
        <strain evidence="7">NY0171</strain>
    </source>
</reference>
<proteinExistence type="predicted"/>
<dbReference type="Gene3D" id="3.40.50.300">
    <property type="entry name" value="P-loop containing nucleotide triphosphate hydrolases"/>
    <property type="match status" value="2"/>
</dbReference>
<evidence type="ECO:0000256" key="5">
    <source>
        <dbReference type="SAM" id="MobiDB-lite"/>
    </source>
</evidence>
<dbReference type="SMART" id="SM00490">
    <property type="entry name" value="HELICc"/>
    <property type="match status" value="1"/>
</dbReference>